<gene>
    <name evidence="1" type="ORF">INP59_14595</name>
</gene>
<organism evidence="1 2">
    <name type="scientific">Rhodococcus pyridinivorans</name>
    <dbReference type="NCBI Taxonomy" id="103816"/>
    <lineage>
        <taxon>Bacteria</taxon>
        <taxon>Bacillati</taxon>
        <taxon>Actinomycetota</taxon>
        <taxon>Actinomycetes</taxon>
        <taxon>Mycobacteriales</taxon>
        <taxon>Nocardiaceae</taxon>
        <taxon>Rhodococcus</taxon>
    </lineage>
</organism>
<dbReference type="Proteomes" id="UP000593818">
    <property type="component" value="Chromosome"/>
</dbReference>
<evidence type="ECO:0000313" key="2">
    <source>
        <dbReference type="Proteomes" id="UP000593818"/>
    </source>
</evidence>
<dbReference type="AlphaFoldDB" id="A0A7M2XIL8"/>
<dbReference type="EMBL" id="CP063450">
    <property type="protein sequence ID" value="QOV97202.1"/>
    <property type="molecule type" value="Genomic_DNA"/>
</dbReference>
<name>A0A7M2XIL8_9NOCA</name>
<proteinExistence type="predicted"/>
<accession>A0A7M2XIL8</accession>
<sequence>MSQHRKWHPWRHLREHFPHVDVHFTDLTPLGLQGRLTSRGIELHRHSRQRERRSTLTHEVSHLERGPVPKHPHFALREELVVEEITARRMIPLPDLVDAVLWCQGRIDDETAEELWVGLHVLKTRLTTLTPRERQWVERELARRLN</sequence>
<keyword evidence="2" id="KW-1185">Reference proteome</keyword>
<reference evidence="1 2" key="1">
    <citation type="submission" date="2020-10" db="EMBL/GenBank/DDBJ databases">
        <title>Whole genome sequence of oil-degrading bacteria Rhodococcus pyridinivorans strain 5Ap.</title>
        <authorList>
            <person name="Akhremchuk A.E."/>
            <person name="Valentovich L.N."/>
            <person name="Charniauskaya M.I."/>
            <person name="Bukliarevich H.A."/>
            <person name="Titok M.A."/>
        </authorList>
    </citation>
    <scope>NUCLEOTIDE SEQUENCE [LARGE SCALE GENOMIC DNA]</scope>
    <source>
        <strain evidence="1 2">5Ap</strain>
    </source>
</reference>
<evidence type="ECO:0000313" key="1">
    <source>
        <dbReference type="EMBL" id="QOV97202.1"/>
    </source>
</evidence>
<protein>
    <submittedName>
        <fullName evidence="1">ImmA/IrrE family metallo-endopeptidase</fullName>
    </submittedName>
</protein>